<reference evidence="2 3" key="2">
    <citation type="submission" date="2011-11" db="EMBL/GenBank/DDBJ databases">
        <authorList>
            <consortium name="US DOE Joint Genome Institute"/>
            <person name="Lucas S."/>
            <person name="Han J."/>
            <person name="Lapidus A."/>
            <person name="Cheng J.-F."/>
            <person name="Goodwin L."/>
            <person name="Pitluck S."/>
            <person name="Peters L."/>
            <person name="Ovchinnikova G."/>
            <person name="Zhang X."/>
            <person name="Detter J.C."/>
            <person name="Han C."/>
            <person name="Tapia R."/>
            <person name="Land M."/>
            <person name="Hauser L."/>
            <person name="Kyrpides N."/>
            <person name="Ivanova N."/>
            <person name="Pagani I."/>
            <person name="Vogl K."/>
            <person name="Liu Z."/>
            <person name="Overmann J."/>
            <person name="Frigaard N.-U."/>
            <person name="Bryant D."/>
            <person name="Woyke T."/>
        </authorList>
    </citation>
    <scope>NUCLEOTIDE SEQUENCE [LARGE SCALE GENOMIC DNA]</scope>
    <source>
        <strain evidence="2 3">970</strain>
    </source>
</reference>
<protein>
    <recommendedName>
        <fullName evidence="1">Helix-turn-helix domain-containing protein</fullName>
    </recommendedName>
</protein>
<keyword evidence="3" id="KW-1185">Reference proteome</keyword>
<dbReference type="eggNOG" id="COG3311">
    <property type="taxonomic scope" value="Bacteria"/>
</dbReference>
<accession>H8YVZ3</accession>
<dbReference type="RefSeq" id="WP_009146758.1">
    <property type="nucleotide sequence ID" value="NZ_CP121471.1"/>
</dbReference>
<sequence>MNENLSPSRALESETQAALYLGVSPRTLQAWRVRGTGPQFVKLGRSVRYDRAALDAFIAENARTNTVGGAA</sequence>
<dbReference type="SUPFAM" id="SSF46955">
    <property type="entry name" value="Putative DNA-binding domain"/>
    <property type="match status" value="1"/>
</dbReference>
<organism evidence="2 3">
    <name type="scientific">Thiorhodovibrio frisius</name>
    <dbReference type="NCBI Taxonomy" id="631362"/>
    <lineage>
        <taxon>Bacteria</taxon>
        <taxon>Pseudomonadati</taxon>
        <taxon>Pseudomonadota</taxon>
        <taxon>Gammaproteobacteria</taxon>
        <taxon>Chromatiales</taxon>
        <taxon>Chromatiaceae</taxon>
        <taxon>Thiorhodovibrio</taxon>
    </lineage>
</organism>
<dbReference type="Gene3D" id="1.10.10.10">
    <property type="entry name" value="Winged helix-like DNA-binding domain superfamily/Winged helix DNA-binding domain"/>
    <property type="match status" value="1"/>
</dbReference>
<evidence type="ECO:0000259" key="1">
    <source>
        <dbReference type="Pfam" id="PF12728"/>
    </source>
</evidence>
<gene>
    <name evidence="2" type="ORF">Thi970DRAFT_00295</name>
</gene>
<feature type="domain" description="Helix-turn-helix" evidence="1">
    <location>
        <begin position="15"/>
        <end position="61"/>
    </location>
</feature>
<name>H8YVZ3_9GAMM</name>
<dbReference type="InterPro" id="IPR036388">
    <property type="entry name" value="WH-like_DNA-bd_sf"/>
</dbReference>
<evidence type="ECO:0000313" key="3">
    <source>
        <dbReference type="Proteomes" id="UP000002964"/>
    </source>
</evidence>
<evidence type="ECO:0000313" key="2">
    <source>
        <dbReference type="EMBL" id="EIC23784.1"/>
    </source>
</evidence>
<dbReference type="STRING" id="631362.Thi970DRAFT_00295"/>
<reference evidence="3" key="1">
    <citation type="submission" date="2011-06" db="EMBL/GenBank/DDBJ databases">
        <authorList>
            <consortium name="US DOE Joint Genome Institute (JGI-PGF)"/>
            <person name="Lucas S."/>
            <person name="Han J."/>
            <person name="Lapidus A."/>
            <person name="Cheng J.-F."/>
            <person name="Goodwin L."/>
            <person name="Pitluck S."/>
            <person name="Peters L."/>
            <person name="Land M.L."/>
            <person name="Hauser L."/>
            <person name="Vogl K."/>
            <person name="Liu Z."/>
            <person name="Overmann J."/>
            <person name="Frigaard N.-U."/>
            <person name="Bryant D.A."/>
            <person name="Woyke T.J."/>
        </authorList>
    </citation>
    <scope>NUCLEOTIDE SEQUENCE [LARGE SCALE GENOMIC DNA]</scope>
    <source>
        <strain evidence="3">970</strain>
    </source>
</reference>
<dbReference type="EMBL" id="JH603164">
    <property type="protein sequence ID" value="EIC23784.1"/>
    <property type="molecule type" value="Genomic_DNA"/>
</dbReference>
<dbReference type="InterPro" id="IPR009061">
    <property type="entry name" value="DNA-bd_dom_put_sf"/>
</dbReference>
<dbReference type="AlphaFoldDB" id="H8YVZ3"/>
<dbReference type="Pfam" id="PF12728">
    <property type="entry name" value="HTH_17"/>
    <property type="match status" value="1"/>
</dbReference>
<dbReference type="InterPro" id="IPR041657">
    <property type="entry name" value="HTH_17"/>
</dbReference>
<dbReference type="OrthoDB" id="5297660at2"/>
<proteinExistence type="predicted"/>
<dbReference type="HOGENOM" id="CLU_140176_9_5_6"/>
<dbReference type="Proteomes" id="UP000002964">
    <property type="component" value="Unassembled WGS sequence"/>
</dbReference>